<feature type="domain" description="HTH lysR-type" evidence="5">
    <location>
        <begin position="1"/>
        <end position="58"/>
    </location>
</feature>
<dbReference type="InterPro" id="IPR036388">
    <property type="entry name" value="WH-like_DNA-bd_sf"/>
</dbReference>
<evidence type="ECO:0000259" key="5">
    <source>
        <dbReference type="PROSITE" id="PS50931"/>
    </source>
</evidence>
<dbReference type="PROSITE" id="PS50931">
    <property type="entry name" value="HTH_LYSR"/>
    <property type="match status" value="1"/>
</dbReference>
<dbReference type="GO" id="GO:0032993">
    <property type="term" value="C:protein-DNA complex"/>
    <property type="evidence" value="ECO:0007669"/>
    <property type="project" value="TreeGrafter"/>
</dbReference>
<comment type="caution">
    <text evidence="6">The sequence shown here is derived from an EMBL/GenBank/DDBJ whole genome shotgun (WGS) entry which is preliminary data.</text>
</comment>
<dbReference type="SUPFAM" id="SSF53850">
    <property type="entry name" value="Periplasmic binding protein-like II"/>
    <property type="match status" value="1"/>
</dbReference>
<evidence type="ECO:0000256" key="1">
    <source>
        <dbReference type="ARBA" id="ARBA00009437"/>
    </source>
</evidence>
<dbReference type="InterPro" id="IPR036390">
    <property type="entry name" value="WH_DNA-bd_sf"/>
</dbReference>
<evidence type="ECO:0000256" key="3">
    <source>
        <dbReference type="ARBA" id="ARBA00023125"/>
    </source>
</evidence>
<evidence type="ECO:0000256" key="4">
    <source>
        <dbReference type="ARBA" id="ARBA00023163"/>
    </source>
</evidence>
<gene>
    <name evidence="6" type="ORF">BCT49_04655</name>
</gene>
<dbReference type="PRINTS" id="PR00039">
    <property type="entry name" value="HTHLYSR"/>
</dbReference>
<evidence type="ECO:0000313" key="7">
    <source>
        <dbReference type="Proteomes" id="UP000235406"/>
    </source>
</evidence>
<dbReference type="AlphaFoldDB" id="A0A2N7K9D3"/>
<keyword evidence="4" id="KW-0804">Transcription</keyword>
<keyword evidence="2" id="KW-0805">Transcription regulation</keyword>
<sequence length="305" mass="33758">MEFDLLKAFCQLAKSGNYRLASEQLYITQSALTKKIQRLESNIGASLFSRGRNGAELTHAGKTLLAEAQRLVHSMQAFEQLSGSVVNGTQGHLNIGFGVSTYHEAPKLIAAYKQQYPDVHITLNDTPSKQQTDELLIHELDISFNRIPDSSDLESLTLFNDSLVIAIHKDLLKQAAELSSNKSSKAISELSEWPYLKLAQHRGPGLDKQIQQYCLANKIDLSKTQEADDILTLLALVSANIGFTIVPSSAQFISNTDVEFIALQGEHATWPVGLIWNGNSENTLRDQFVAFVADQAKQTESQRDK</sequence>
<proteinExistence type="inferred from homology"/>
<protein>
    <submittedName>
        <fullName evidence="6">LysR family transcriptional regulator</fullName>
    </submittedName>
</protein>
<comment type="similarity">
    <text evidence="1">Belongs to the LysR transcriptional regulatory family.</text>
</comment>
<dbReference type="EMBL" id="MCZK01000102">
    <property type="protein sequence ID" value="PMM71461.1"/>
    <property type="molecule type" value="Genomic_DNA"/>
</dbReference>
<dbReference type="PANTHER" id="PTHR30346">
    <property type="entry name" value="TRANSCRIPTIONAL DUAL REGULATOR HCAR-RELATED"/>
    <property type="match status" value="1"/>
</dbReference>
<dbReference type="Pfam" id="PF03466">
    <property type="entry name" value="LysR_substrate"/>
    <property type="match status" value="1"/>
</dbReference>
<dbReference type="CDD" id="cd08414">
    <property type="entry name" value="PBP2_LTTR_aromatics_like"/>
    <property type="match status" value="1"/>
</dbReference>
<keyword evidence="3" id="KW-0238">DNA-binding</keyword>
<dbReference type="GO" id="GO:0003677">
    <property type="term" value="F:DNA binding"/>
    <property type="evidence" value="ECO:0007669"/>
    <property type="project" value="UniProtKB-KW"/>
</dbReference>
<dbReference type="GO" id="GO:0003700">
    <property type="term" value="F:DNA-binding transcription factor activity"/>
    <property type="evidence" value="ECO:0007669"/>
    <property type="project" value="InterPro"/>
</dbReference>
<dbReference type="OrthoDB" id="9067838at2"/>
<dbReference type="PANTHER" id="PTHR30346:SF17">
    <property type="entry name" value="LYSR FAMILY TRANSCRIPTIONAL REGULATOR"/>
    <property type="match status" value="1"/>
</dbReference>
<dbReference type="InterPro" id="IPR005119">
    <property type="entry name" value="LysR_subst-bd"/>
</dbReference>
<name>A0A2N7K9D3_9VIBR</name>
<dbReference type="Pfam" id="PF00126">
    <property type="entry name" value="HTH_1"/>
    <property type="match status" value="1"/>
</dbReference>
<dbReference type="Gene3D" id="1.10.10.10">
    <property type="entry name" value="Winged helix-like DNA-binding domain superfamily/Winged helix DNA-binding domain"/>
    <property type="match status" value="1"/>
</dbReference>
<accession>A0A2N7K9D3</accession>
<dbReference type="Gene3D" id="3.40.190.10">
    <property type="entry name" value="Periplasmic binding protein-like II"/>
    <property type="match status" value="2"/>
</dbReference>
<dbReference type="RefSeq" id="WP_102435014.1">
    <property type="nucleotide sequence ID" value="NZ_CAWNVI010000102.1"/>
</dbReference>
<evidence type="ECO:0000313" key="6">
    <source>
        <dbReference type="EMBL" id="PMM71461.1"/>
    </source>
</evidence>
<reference evidence="7" key="1">
    <citation type="submission" date="2016-07" db="EMBL/GenBank/DDBJ databases">
        <title>Nontailed viruses are major unrecognized killers of bacteria in the ocean.</title>
        <authorList>
            <person name="Kauffman K."/>
            <person name="Hussain F."/>
            <person name="Yang J."/>
            <person name="Arevalo P."/>
            <person name="Brown J."/>
            <person name="Cutler M."/>
            <person name="Kelly L."/>
            <person name="Polz M.F."/>
        </authorList>
    </citation>
    <scope>NUCLEOTIDE SEQUENCE [LARGE SCALE GENOMIC DNA]</scope>
    <source>
        <strain evidence="7">10N.261.46.F8</strain>
    </source>
</reference>
<dbReference type="InterPro" id="IPR000847">
    <property type="entry name" value="LysR_HTH_N"/>
</dbReference>
<dbReference type="Proteomes" id="UP000235406">
    <property type="component" value="Unassembled WGS sequence"/>
</dbReference>
<organism evidence="6 7">
    <name type="scientific">Vibrio lentus</name>
    <dbReference type="NCBI Taxonomy" id="136468"/>
    <lineage>
        <taxon>Bacteria</taxon>
        <taxon>Pseudomonadati</taxon>
        <taxon>Pseudomonadota</taxon>
        <taxon>Gammaproteobacteria</taxon>
        <taxon>Vibrionales</taxon>
        <taxon>Vibrionaceae</taxon>
        <taxon>Vibrio</taxon>
    </lineage>
</organism>
<evidence type="ECO:0000256" key="2">
    <source>
        <dbReference type="ARBA" id="ARBA00023015"/>
    </source>
</evidence>
<dbReference type="SUPFAM" id="SSF46785">
    <property type="entry name" value="Winged helix' DNA-binding domain"/>
    <property type="match status" value="1"/>
</dbReference>